<evidence type="ECO:0000256" key="1">
    <source>
        <dbReference type="ARBA" id="ARBA00004651"/>
    </source>
</evidence>
<dbReference type="RefSeq" id="WP_061078238.1">
    <property type="nucleotide sequence ID" value="NZ_JAAXPG010000019.1"/>
</dbReference>
<dbReference type="AlphaFoldDB" id="A0A7X6MEC3"/>
<evidence type="ECO:0000256" key="8">
    <source>
        <dbReference type="SAM" id="Phobius"/>
    </source>
</evidence>
<keyword evidence="11" id="KW-1185">Reference proteome</keyword>
<evidence type="ECO:0000256" key="7">
    <source>
        <dbReference type="SAM" id="MobiDB-lite"/>
    </source>
</evidence>
<comment type="subcellular location">
    <subcellularLocation>
        <location evidence="1">Cell membrane</location>
        <topology evidence="1">Multi-pass membrane protein</topology>
    </subcellularLocation>
</comment>
<dbReference type="PANTHER" id="PTHR42709:SF6">
    <property type="entry name" value="UNDECAPRENYL PHOSPHATE TRANSPORTER A"/>
    <property type="match status" value="1"/>
</dbReference>
<keyword evidence="6 8" id="KW-0472">Membrane</keyword>
<dbReference type="Proteomes" id="UP000553209">
    <property type="component" value="Unassembled WGS sequence"/>
</dbReference>
<dbReference type="GO" id="GO:0005886">
    <property type="term" value="C:plasma membrane"/>
    <property type="evidence" value="ECO:0007669"/>
    <property type="project" value="UniProtKB-SubCell"/>
</dbReference>
<evidence type="ECO:0000256" key="4">
    <source>
        <dbReference type="ARBA" id="ARBA00022692"/>
    </source>
</evidence>
<name>A0A7X6MEC3_9ACTN</name>
<accession>A0A7X6MEC3</accession>
<evidence type="ECO:0000313" key="11">
    <source>
        <dbReference type="Proteomes" id="UP000553209"/>
    </source>
</evidence>
<organism evidence="10 11">
    <name type="scientific">Nocardiopsis alborubida</name>
    <dbReference type="NCBI Taxonomy" id="146802"/>
    <lineage>
        <taxon>Bacteria</taxon>
        <taxon>Bacillati</taxon>
        <taxon>Actinomycetota</taxon>
        <taxon>Actinomycetes</taxon>
        <taxon>Streptosporangiales</taxon>
        <taxon>Nocardiopsidaceae</taxon>
        <taxon>Nocardiopsis</taxon>
    </lineage>
</organism>
<evidence type="ECO:0000256" key="5">
    <source>
        <dbReference type="ARBA" id="ARBA00022989"/>
    </source>
</evidence>
<evidence type="ECO:0000259" key="9">
    <source>
        <dbReference type="Pfam" id="PF09335"/>
    </source>
</evidence>
<dbReference type="InterPro" id="IPR051311">
    <property type="entry name" value="DedA_domain"/>
</dbReference>
<proteinExistence type="inferred from homology"/>
<comment type="caution">
    <text evidence="10">The sequence shown here is derived from an EMBL/GenBank/DDBJ whole genome shotgun (WGS) entry which is preliminary data.</text>
</comment>
<comment type="similarity">
    <text evidence="2">Belongs to the DedA family.</text>
</comment>
<feature type="transmembrane region" description="Helical" evidence="8">
    <location>
        <begin position="96"/>
        <end position="125"/>
    </location>
</feature>
<feature type="transmembrane region" description="Helical" evidence="8">
    <location>
        <begin position="12"/>
        <end position="33"/>
    </location>
</feature>
<feature type="transmembrane region" description="Helical" evidence="8">
    <location>
        <begin position="131"/>
        <end position="149"/>
    </location>
</feature>
<evidence type="ECO:0000256" key="2">
    <source>
        <dbReference type="ARBA" id="ARBA00010792"/>
    </source>
</evidence>
<dbReference type="Pfam" id="PF09335">
    <property type="entry name" value="VTT_dom"/>
    <property type="match status" value="1"/>
</dbReference>
<gene>
    <name evidence="10" type="ORF">HGB44_20150</name>
</gene>
<protein>
    <submittedName>
        <fullName evidence="10">DedA family protein</fullName>
    </submittedName>
</protein>
<reference evidence="10 11" key="1">
    <citation type="submission" date="2020-04" db="EMBL/GenBank/DDBJ databases">
        <title>MicrobeNet Type strains.</title>
        <authorList>
            <person name="Nicholson A.C."/>
        </authorList>
    </citation>
    <scope>NUCLEOTIDE SEQUENCE [LARGE SCALE GENOMIC DNA]</scope>
    <source>
        <strain evidence="10 11">ATCC 23612</strain>
    </source>
</reference>
<evidence type="ECO:0000256" key="6">
    <source>
        <dbReference type="ARBA" id="ARBA00023136"/>
    </source>
</evidence>
<keyword evidence="3" id="KW-1003">Cell membrane</keyword>
<sequence length="203" mass="21028">MPEFDFLDGQPFWIVYFTLLGVVLCRAQATYWIGRGLGAGVTRSRMGARLGPRLDAARRRIDRYGAPVVTLSFCTVGVQTAVNLAAGAMRMRFPRYLAAMFVGSLIWAGLWGVVIGGLVGTWFSLFLDSPWAALGVAALAAAVVAVMVLRSRRSRAAAGAAEEAGDPAEEGASGGGAGSGTDQDGADTPGNDGAADSRRASAG</sequence>
<dbReference type="InterPro" id="IPR032816">
    <property type="entry name" value="VTT_dom"/>
</dbReference>
<evidence type="ECO:0000313" key="10">
    <source>
        <dbReference type="EMBL" id="NKY99961.1"/>
    </source>
</evidence>
<evidence type="ECO:0000256" key="3">
    <source>
        <dbReference type="ARBA" id="ARBA00022475"/>
    </source>
</evidence>
<feature type="domain" description="VTT" evidence="9">
    <location>
        <begin position="12"/>
        <end position="114"/>
    </location>
</feature>
<keyword evidence="5 8" id="KW-1133">Transmembrane helix</keyword>
<dbReference type="PANTHER" id="PTHR42709">
    <property type="entry name" value="ALKALINE PHOSPHATASE LIKE PROTEIN"/>
    <property type="match status" value="1"/>
</dbReference>
<keyword evidence="4 8" id="KW-0812">Transmembrane</keyword>
<dbReference type="EMBL" id="JAAXPG010000019">
    <property type="protein sequence ID" value="NKY99961.1"/>
    <property type="molecule type" value="Genomic_DNA"/>
</dbReference>
<feature type="region of interest" description="Disordered" evidence="7">
    <location>
        <begin position="159"/>
        <end position="203"/>
    </location>
</feature>